<keyword evidence="4" id="KW-1185">Reference proteome</keyword>
<protein>
    <submittedName>
        <fullName evidence="2 3">Uncharacterized protein</fullName>
    </submittedName>
</protein>
<reference evidence="2" key="3">
    <citation type="submission" date="2018-07" db="EMBL/GenBank/DDBJ databases">
        <title>WGS assembly of Glycine max.</title>
        <authorList>
            <person name="Schmutz J."/>
            <person name="Cannon S."/>
            <person name="Schlueter J."/>
            <person name="Ma J."/>
            <person name="Mitros T."/>
            <person name="Nelson W."/>
            <person name="Hyten D."/>
            <person name="Song Q."/>
            <person name="Thelen J."/>
            <person name="Cheng J."/>
            <person name="Xu D."/>
            <person name="Hellsten U."/>
            <person name="May G."/>
            <person name="Yu Y."/>
            <person name="Sakurai T."/>
            <person name="Umezawa T."/>
            <person name="Bhattacharyya M."/>
            <person name="Sandhu D."/>
            <person name="Valliyodan B."/>
            <person name="Lindquist E."/>
            <person name="Peto M."/>
            <person name="Grant D."/>
            <person name="Shu S."/>
            <person name="Goodstein D."/>
            <person name="Barry K."/>
            <person name="Futrell-Griggs M."/>
            <person name="Abernathy B."/>
            <person name="Du J."/>
            <person name="Tian Z."/>
            <person name="Zhu L."/>
            <person name="Gill N."/>
            <person name="Joshi T."/>
            <person name="Libault M."/>
            <person name="Sethuraman A."/>
            <person name="Zhang X."/>
            <person name="Shinozaki K."/>
            <person name="Nguyen H."/>
            <person name="Wing R."/>
            <person name="Cregan P."/>
            <person name="Specht J."/>
            <person name="Grimwood J."/>
            <person name="Rokhsar D."/>
            <person name="Stacey G."/>
            <person name="Shoemaker R."/>
            <person name="Jackson S."/>
        </authorList>
    </citation>
    <scope>NUCLEOTIDE SEQUENCE</scope>
    <source>
        <tissue evidence="2">Callus</tissue>
    </source>
</reference>
<accession>A0A0R0J0I6</accession>
<keyword evidence="1" id="KW-0472">Membrane</keyword>
<reference evidence="2 3" key="1">
    <citation type="journal article" date="2010" name="Nature">
        <title>Genome sequence of the palaeopolyploid soybean.</title>
        <authorList>
            <person name="Schmutz J."/>
            <person name="Cannon S.B."/>
            <person name="Schlueter J."/>
            <person name="Ma J."/>
            <person name="Mitros T."/>
            <person name="Nelson W."/>
            <person name="Hyten D.L."/>
            <person name="Song Q."/>
            <person name="Thelen J.J."/>
            <person name="Cheng J."/>
            <person name="Xu D."/>
            <person name="Hellsten U."/>
            <person name="May G.D."/>
            <person name="Yu Y."/>
            <person name="Sakurai T."/>
            <person name="Umezawa T."/>
            <person name="Bhattacharyya M.K."/>
            <person name="Sandhu D."/>
            <person name="Valliyodan B."/>
            <person name="Lindquist E."/>
            <person name="Peto M."/>
            <person name="Grant D."/>
            <person name="Shu S."/>
            <person name="Goodstein D."/>
            <person name="Barry K."/>
            <person name="Futrell-Griggs M."/>
            <person name="Abernathy B."/>
            <person name="Du J."/>
            <person name="Tian Z."/>
            <person name="Zhu L."/>
            <person name="Gill N."/>
            <person name="Joshi T."/>
            <person name="Libault M."/>
            <person name="Sethuraman A."/>
            <person name="Zhang X.-C."/>
            <person name="Shinozaki K."/>
            <person name="Nguyen H.T."/>
            <person name="Wing R.A."/>
            <person name="Cregan P."/>
            <person name="Specht J."/>
            <person name="Grimwood J."/>
            <person name="Rokhsar D."/>
            <person name="Stacey G."/>
            <person name="Shoemaker R.C."/>
            <person name="Jackson S.A."/>
        </authorList>
    </citation>
    <scope>NUCLEOTIDE SEQUENCE [LARGE SCALE GENOMIC DNA]</scope>
    <source>
        <strain evidence="3">cv. Williams 82</strain>
        <tissue evidence="2">Callus</tissue>
    </source>
</reference>
<dbReference type="Gramene" id="KRH47946">
    <property type="protein sequence ID" value="KRH47946"/>
    <property type="gene ID" value="GLYMA_07G058000"/>
</dbReference>
<organism evidence="2">
    <name type="scientific">Glycine max</name>
    <name type="common">Soybean</name>
    <name type="synonym">Glycine hispida</name>
    <dbReference type="NCBI Taxonomy" id="3847"/>
    <lineage>
        <taxon>Eukaryota</taxon>
        <taxon>Viridiplantae</taxon>
        <taxon>Streptophyta</taxon>
        <taxon>Embryophyta</taxon>
        <taxon>Tracheophyta</taxon>
        <taxon>Spermatophyta</taxon>
        <taxon>Magnoliopsida</taxon>
        <taxon>eudicotyledons</taxon>
        <taxon>Gunneridae</taxon>
        <taxon>Pentapetalae</taxon>
        <taxon>rosids</taxon>
        <taxon>fabids</taxon>
        <taxon>Fabales</taxon>
        <taxon>Fabaceae</taxon>
        <taxon>Papilionoideae</taxon>
        <taxon>50 kb inversion clade</taxon>
        <taxon>NPAAA clade</taxon>
        <taxon>indigoferoid/millettioid clade</taxon>
        <taxon>Phaseoleae</taxon>
        <taxon>Glycine</taxon>
        <taxon>Glycine subgen. Soja</taxon>
    </lineage>
</organism>
<dbReference type="InParanoid" id="A0A0R0J0I6"/>
<proteinExistence type="predicted"/>
<dbReference type="EMBL" id="CM000840">
    <property type="protein sequence ID" value="KRH47946.1"/>
    <property type="molecule type" value="Genomic_DNA"/>
</dbReference>
<keyword evidence="1" id="KW-0812">Transmembrane</keyword>
<gene>
    <name evidence="2" type="ORF">GLYMA_07G058000</name>
</gene>
<sequence length="76" mass="8742">MWLELENHHMHTTKSSGGNLECCSCCCLGSPQAHTSNVFCVLSLYHTLPHVPFLTPFFYISIFVFQFSKTDFFSYI</sequence>
<evidence type="ECO:0000313" key="2">
    <source>
        <dbReference type="EMBL" id="KRH47946.1"/>
    </source>
</evidence>
<dbReference type="EnsemblPlants" id="KRH47946">
    <property type="protein sequence ID" value="KRH47946"/>
    <property type="gene ID" value="GLYMA_07G058000"/>
</dbReference>
<feature type="transmembrane region" description="Helical" evidence="1">
    <location>
        <begin position="51"/>
        <end position="68"/>
    </location>
</feature>
<evidence type="ECO:0000313" key="4">
    <source>
        <dbReference type="Proteomes" id="UP000008827"/>
    </source>
</evidence>
<reference evidence="3" key="2">
    <citation type="submission" date="2018-02" db="UniProtKB">
        <authorList>
            <consortium name="EnsemblPlants"/>
        </authorList>
    </citation>
    <scope>IDENTIFICATION</scope>
    <source>
        <strain evidence="3">Williams 82</strain>
    </source>
</reference>
<evidence type="ECO:0000256" key="1">
    <source>
        <dbReference type="SAM" id="Phobius"/>
    </source>
</evidence>
<dbReference type="AlphaFoldDB" id="A0A0R0J0I6"/>
<keyword evidence="1" id="KW-1133">Transmembrane helix</keyword>
<name>A0A0R0J0I6_SOYBN</name>
<evidence type="ECO:0000313" key="3">
    <source>
        <dbReference type="EnsemblPlants" id="KRH47946"/>
    </source>
</evidence>
<dbReference type="Proteomes" id="UP000008827">
    <property type="component" value="Chromosome 7"/>
</dbReference>